<dbReference type="EC" id="3.2.1.23" evidence="3 6"/>
<evidence type="ECO:0000259" key="12">
    <source>
        <dbReference type="Pfam" id="PF08533"/>
    </source>
</evidence>
<keyword evidence="4 6" id="KW-0378">Hydrolase</keyword>
<feature type="active site" description="Proton donor" evidence="7">
    <location>
        <position position="150"/>
    </location>
</feature>
<organism evidence="13 14">
    <name type="scientific">Embleya hyalina</name>
    <dbReference type="NCBI Taxonomy" id="516124"/>
    <lineage>
        <taxon>Bacteria</taxon>
        <taxon>Bacillati</taxon>
        <taxon>Actinomycetota</taxon>
        <taxon>Actinomycetes</taxon>
        <taxon>Kitasatosporales</taxon>
        <taxon>Streptomycetaceae</taxon>
        <taxon>Embleya</taxon>
    </lineage>
</organism>
<dbReference type="Pfam" id="PF08533">
    <property type="entry name" value="Glyco_hydro_42C"/>
    <property type="match status" value="1"/>
</dbReference>
<protein>
    <recommendedName>
        <fullName evidence="3 6">Beta-galactosidase</fullName>
        <shortName evidence="6">Beta-gal</shortName>
        <ecNumber evidence="3 6">3.2.1.23</ecNumber>
    </recommendedName>
</protein>
<evidence type="ECO:0000256" key="8">
    <source>
        <dbReference type="PIRSR" id="PIRSR001084-2"/>
    </source>
</evidence>
<comment type="caution">
    <text evidence="13">The sequence shown here is derived from an EMBL/GenBank/DDBJ whole genome shotgun (WGS) entry which is preliminary data.</text>
</comment>
<evidence type="ECO:0000313" key="14">
    <source>
        <dbReference type="Proteomes" id="UP000286931"/>
    </source>
</evidence>
<dbReference type="InterPro" id="IPR017853">
    <property type="entry name" value="GH"/>
</dbReference>
<feature type="domain" description="Glycoside hydrolase family 42 N-terminal" evidence="10">
    <location>
        <begin position="14"/>
        <end position="382"/>
    </location>
</feature>
<evidence type="ECO:0000256" key="2">
    <source>
        <dbReference type="ARBA" id="ARBA00005940"/>
    </source>
</evidence>
<keyword evidence="14" id="KW-1185">Reference proteome</keyword>
<feature type="binding site" evidence="9">
    <location>
        <position position="115"/>
    </location>
    <ligand>
        <name>Zn(2+)</name>
        <dbReference type="ChEBI" id="CHEBI:29105"/>
    </ligand>
</feature>
<dbReference type="Gene3D" id="2.60.40.1180">
    <property type="entry name" value="Golgi alpha-mannosidase II"/>
    <property type="match status" value="1"/>
</dbReference>
<feature type="domain" description="Beta-galactosidase C-terminal" evidence="12">
    <location>
        <begin position="599"/>
        <end position="655"/>
    </location>
</feature>
<dbReference type="Proteomes" id="UP000286931">
    <property type="component" value="Unassembled WGS sequence"/>
</dbReference>
<feature type="domain" description="Beta-galactosidase trimerisation" evidence="11">
    <location>
        <begin position="393"/>
        <end position="576"/>
    </location>
</feature>
<feature type="binding site" evidence="9">
    <location>
        <position position="160"/>
    </location>
    <ligand>
        <name>Zn(2+)</name>
        <dbReference type="ChEBI" id="CHEBI:29105"/>
    </ligand>
</feature>
<dbReference type="SUPFAM" id="SSF52317">
    <property type="entry name" value="Class I glutamine amidotransferase-like"/>
    <property type="match status" value="1"/>
</dbReference>
<evidence type="ECO:0000313" key="13">
    <source>
        <dbReference type="EMBL" id="GCD97949.1"/>
    </source>
</evidence>
<feature type="active site" description="Nucleophile" evidence="7">
    <location>
        <position position="305"/>
    </location>
</feature>
<proteinExistence type="inferred from homology"/>
<evidence type="ECO:0000259" key="11">
    <source>
        <dbReference type="Pfam" id="PF08532"/>
    </source>
</evidence>
<dbReference type="InterPro" id="IPR013780">
    <property type="entry name" value="Glyco_hydro_b"/>
</dbReference>
<dbReference type="GO" id="GO:0004565">
    <property type="term" value="F:beta-galactosidase activity"/>
    <property type="evidence" value="ECO:0007669"/>
    <property type="project" value="UniProtKB-EC"/>
</dbReference>
<dbReference type="RefSeq" id="WP_170222253.1">
    <property type="nucleotide sequence ID" value="NZ_BIFH01000026.1"/>
</dbReference>
<dbReference type="Pfam" id="PF08532">
    <property type="entry name" value="Glyco_hydro_42M"/>
    <property type="match status" value="1"/>
</dbReference>
<dbReference type="SUPFAM" id="SSF51445">
    <property type="entry name" value="(Trans)glycosidases"/>
    <property type="match status" value="1"/>
</dbReference>
<keyword evidence="9" id="KW-0862">Zinc</keyword>
<keyword evidence="5 6" id="KW-0326">Glycosidase</keyword>
<dbReference type="PANTHER" id="PTHR36447">
    <property type="entry name" value="BETA-GALACTOSIDASE GANA"/>
    <property type="match status" value="1"/>
</dbReference>
<dbReference type="CDD" id="cd03143">
    <property type="entry name" value="A4_beta-galactosidase_middle_domain"/>
    <property type="match status" value="1"/>
</dbReference>
<gene>
    <name evidence="13" type="ORF">EHYA_05649</name>
</gene>
<evidence type="ECO:0000256" key="4">
    <source>
        <dbReference type="ARBA" id="ARBA00022801"/>
    </source>
</evidence>
<dbReference type="PANTHER" id="PTHR36447:SF1">
    <property type="entry name" value="BETA-GALACTOSIDASE GANA"/>
    <property type="match status" value="1"/>
</dbReference>
<dbReference type="InterPro" id="IPR013738">
    <property type="entry name" value="Beta_galactosidase_Trimer"/>
</dbReference>
<dbReference type="InterPro" id="IPR013739">
    <property type="entry name" value="Beta_galactosidase_C"/>
</dbReference>
<evidence type="ECO:0000256" key="7">
    <source>
        <dbReference type="PIRSR" id="PIRSR001084-1"/>
    </source>
</evidence>
<feature type="binding site" evidence="8">
    <location>
        <position position="313"/>
    </location>
    <ligand>
        <name>substrate</name>
    </ligand>
</feature>
<evidence type="ECO:0000256" key="3">
    <source>
        <dbReference type="ARBA" id="ARBA00012756"/>
    </source>
</evidence>
<dbReference type="Gene3D" id="3.40.50.880">
    <property type="match status" value="1"/>
</dbReference>
<dbReference type="GO" id="GO:0006012">
    <property type="term" value="P:galactose metabolic process"/>
    <property type="evidence" value="ECO:0007669"/>
    <property type="project" value="InterPro"/>
</dbReference>
<evidence type="ECO:0000259" key="10">
    <source>
        <dbReference type="Pfam" id="PF02449"/>
    </source>
</evidence>
<dbReference type="GO" id="GO:0009341">
    <property type="term" value="C:beta-galactosidase complex"/>
    <property type="evidence" value="ECO:0007669"/>
    <property type="project" value="InterPro"/>
</dbReference>
<name>A0A401YTQ0_9ACTN</name>
<feature type="binding site" evidence="9">
    <location>
        <position position="158"/>
    </location>
    <ligand>
        <name>Zn(2+)</name>
        <dbReference type="ChEBI" id="CHEBI:29105"/>
    </ligand>
</feature>
<evidence type="ECO:0000256" key="5">
    <source>
        <dbReference type="ARBA" id="ARBA00023295"/>
    </source>
</evidence>
<evidence type="ECO:0000256" key="6">
    <source>
        <dbReference type="PIRNR" id="PIRNR001084"/>
    </source>
</evidence>
<dbReference type="InterPro" id="IPR029062">
    <property type="entry name" value="Class_I_gatase-like"/>
</dbReference>
<dbReference type="PIRSF" id="PIRSF001084">
    <property type="entry name" value="B-galactosidase"/>
    <property type="match status" value="1"/>
</dbReference>
<dbReference type="Pfam" id="PF02449">
    <property type="entry name" value="Glyco_hydro_42"/>
    <property type="match status" value="1"/>
</dbReference>
<dbReference type="Gene3D" id="3.20.20.80">
    <property type="entry name" value="Glycosidases"/>
    <property type="match status" value="1"/>
</dbReference>
<dbReference type="GO" id="GO:0046872">
    <property type="term" value="F:metal ion binding"/>
    <property type="evidence" value="ECO:0007669"/>
    <property type="project" value="UniProtKB-KW"/>
</dbReference>
<dbReference type="InterPro" id="IPR013529">
    <property type="entry name" value="Glyco_hydro_42_N"/>
</dbReference>
<keyword evidence="9" id="KW-0479">Metal-binding</keyword>
<feature type="binding site" evidence="8">
    <location>
        <position position="111"/>
    </location>
    <ligand>
        <name>substrate</name>
    </ligand>
</feature>
<dbReference type="AlphaFoldDB" id="A0A401YTQ0"/>
<sequence>MRLTRVPGLLFGGDYNPEQWPEEVWAEDAKLMVEAGVNMATVAVFSWSRLETRAGEYDFGWLDRVLDLLHEHGIAVDLATATATPPPWLVREHPEVMPVDAHGTRLEFGSRQGYCPSSPIFRAAVVRLTRAMAERYGRHPALAMWHIGNEYADHTLECFCDESARHFRRWLTDRYADIDGLNAAWGTSCWGQHYTDFGQINPPRVAPGPINPAQVLDWRRFCSDALLECFEAEKAVLREVTPEIPVTTNFMSILHGLDYWKWAAAEDFVSDDAYPDPADPTSHTGIALSYDLMRSLKRRPWLLLEQAPSAVSWREVNVPKPPGKMRLDSLQALAHGADGVMFFQWRQAHYGPEKFHSALLPHGGVRTRGWQDTLRLGSDLGKLAEIAGTHGRADVALVLDWDSWWGLEAPESMPTKRLALLRLMRTWYEPLHALGITVDLTPPDRDLSDYRLVIAPNLYLCTEESAANLRAYPGELVVGPFSGVVDAADRIHPGGAPGPLRDLLGLSVDEFWPLADGVEQGVRHADGTSGTATRWAEWIRTEGAVAVAEYADGDLAGQPAITRLGRVTYVGCALEDVTPVLTDALARAGVRPVADLPPGVEAGLRSGPDADYLFLLNHGTTTAALTLRAPGTDLLTGRDLHGSIEIGPRDAVVLRTAHEGEK</sequence>
<accession>A0A401YTQ0</accession>
<evidence type="ECO:0000256" key="9">
    <source>
        <dbReference type="PIRSR" id="PIRSR001084-3"/>
    </source>
</evidence>
<evidence type="ECO:0000256" key="1">
    <source>
        <dbReference type="ARBA" id="ARBA00001412"/>
    </source>
</evidence>
<comment type="catalytic activity">
    <reaction evidence="1 6">
        <text>Hydrolysis of terminal non-reducing beta-D-galactose residues in beta-D-galactosides.</text>
        <dbReference type="EC" id="3.2.1.23"/>
    </reaction>
</comment>
<feature type="binding site" evidence="8">
    <location>
        <position position="149"/>
    </location>
    <ligand>
        <name>substrate</name>
    </ligand>
</feature>
<comment type="similarity">
    <text evidence="2 6">Belongs to the glycosyl hydrolase 42 family.</text>
</comment>
<dbReference type="InterPro" id="IPR003476">
    <property type="entry name" value="Glyco_hydro_42"/>
</dbReference>
<reference evidence="13 14" key="1">
    <citation type="submission" date="2018-12" db="EMBL/GenBank/DDBJ databases">
        <title>Draft genome sequence of Embleya hyalina NBRC 13850T.</title>
        <authorList>
            <person name="Komaki H."/>
            <person name="Hosoyama A."/>
            <person name="Kimura A."/>
            <person name="Ichikawa N."/>
            <person name="Tamura T."/>
        </authorList>
    </citation>
    <scope>NUCLEOTIDE SEQUENCE [LARGE SCALE GENOMIC DNA]</scope>
    <source>
        <strain evidence="13 14">NBRC 13850</strain>
    </source>
</reference>
<dbReference type="EMBL" id="BIFH01000026">
    <property type="protein sequence ID" value="GCD97949.1"/>
    <property type="molecule type" value="Genomic_DNA"/>
</dbReference>